<evidence type="ECO:0000256" key="3">
    <source>
        <dbReference type="ARBA" id="ARBA00022692"/>
    </source>
</evidence>
<dbReference type="AlphaFoldDB" id="A0A1M5QNT3"/>
<feature type="domain" description="MacB-like periplasmic core" evidence="8">
    <location>
        <begin position="96"/>
        <end position="318"/>
    </location>
</feature>
<evidence type="ECO:0000256" key="5">
    <source>
        <dbReference type="ARBA" id="ARBA00023136"/>
    </source>
</evidence>
<evidence type="ECO:0000313" key="9">
    <source>
        <dbReference type="EMBL" id="SHH15734.1"/>
    </source>
</evidence>
<keyword evidence="5 6" id="KW-0472">Membrane</keyword>
<dbReference type="PANTHER" id="PTHR30572">
    <property type="entry name" value="MEMBRANE COMPONENT OF TRANSPORTER-RELATED"/>
    <property type="match status" value="1"/>
</dbReference>
<dbReference type="InterPro" id="IPR025857">
    <property type="entry name" value="MacB_PCD"/>
</dbReference>
<dbReference type="STRING" id="947013.SAMN04488109_2926"/>
<feature type="transmembrane region" description="Helical" evidence="6">
    <location>
        <begin position="97"/>
        <end position="118"/>
    </location>
</feature>
<organism evidence="9 10">
    <name type="scientific">Chryseolinea serpens</name>
    <dbReference type="NCBI Taxonomy" id="947013"/>
    <lineage>
        <taxon>Bacteria</taxon>
        <taxon>Pseudomonadati</taxon>
        <taxon>Bacteroidota</taxon>
        <taxon>Cytophagia</taxon>
        <taxon>Cytophagales</taxon>
        <taxon>Fulvivirgaceae</taxon>
        <taxon>Chryseolinea</taxon>
    </lineage>
</organism>
<keyword evidence="3 6" id="KW-0812">Transmembrane</keyword>
<accession>A0A1M5QNT3</accession>
<dbReference type="Pfam" id="PF12704">
    <property type="entry name" value="MacB_PCD"/>
    <property type="match status" value="2"/>
</dbReference>
<reference evidence="9 10" key="1">
    <citation type="submission" date="2016-11" db="EMBL/GenBank/DDBJ databases">
        <authorList>
            <person name="Jaros S."/>
            <person name="Januszkiewicz K."/>
            <person name="Wedrychowicz H."/>
        </authorList>
    </citation>
    <scope>NUCLEOTIDE SEQUENCE [LARGE SCALE GENOMIC DNA]</scope>
    <source>
        <strain evidence="9 10">DSM 24574</strain>
    </source>
</reference>
<evidence type="ECO:0000259" key="7">
    <source>
        <dbReference type="Pfam" id="PF02687"/>
    </source>
</evidence>
<evidence type="ECO:0000256" key="6">
    <source>
        <dbReference type="SAM" id="Phobius"/>
    </source>
</evidence>
<sequence length="869" mass="98069">MTPPRPPQLFLRFFRWYCKPRLRNHLEGDLMELYNERCAALGKRKANRKFIVDVLQMFRPGIIRPLYDHKPINPYGMYKSYFKIGWRNLAKNKGYSFINIGGLAMGLMVAMLIGLWIYDELSFDTYHENYNDIVQVMQHQTVDGTVITEPAIPWPLETEMRNTYGADFKYIVLATWINYHALSHGEEKITKLGIYTQPDFPEMISLHMIAGTRDGLRDANSVLVSASTARALFGTDDALNQSIRIDGRHDAKITGVYEDLPHNTTFRDFQFISTWDLYVTTEPWIKPSATNWGNNSFQLFAQLNPHTDINTVSKKIENVKAKNSKEEAVLHPRIFLHPMRDWRLHSEWKNGVHSGGRIQMVLLFGVIGVFVLLLACINFMNLSTARSEKRAKEVGIRMTMGSVRRQLVHQFLSESFLVVALAFIIALACTGAALPWFNALADKHIVITWLNPVFWLISVGFILVTSLLAGSYPSLYLSSFQPVKVLKGIFKSGPRASLPRKVLVVVQFTVSVALIIGTTLVYQQIQFTKSRPAGYTREGLLTIQMSGPEFFGKFDALRTALKQAGTIEEMAESSSPITDVWLNSNGFTWSGKDPGLAEDFGAIFITAEYGPTIGWKMKEGRNFSRDFPADSSAVIINEAAAKYMGVKDPIGMEVTWGSDRLHIIGIVKDMITESPYKPVRQTVYLMNYRWVNWMLLKLNPARSAHETLAETEAIFKKIIPATPFEYKFIDDTYAAKFDAEERIGKLASFFTVFAIFISCLGLFGLASFVAEQRTNEIGIRKVLGASVANLWQMLSLDFVALVVVACVLAIPVAYYFLQEWLLSFPYHTEMAWWVFAGSAGGAIALTLLTVSYQAIRAAMANPVKSLRSE</sequence>
<keyword evidence="4 6" id="KW-1133">Transmembrane helix</keyword>
<feature type="transmembrane region" description="Helical" evidence="6">
    <location>
        <begin position="407"/>
        <end position="433"/>
    </location>
</feature>
<feature type="transmembrane region" description="Helical" evidence="6">
    <location>
        <begin position="498"/>
        <end position="522"/>
    </location>
</feature>
<feature type="domain" description="ABC3 transporter permease C-terminal" evidence="7">
    <location>
        <begin position="366"/>
        <end position="482"/>
    </location>
</feature>
<feature type="transmembrane region" description="Helical" evidence="6">
    <location>
        <begin position="453"/>
        <end position="477"/>
    </location>
</feature>
<feature type="domain" description="MacB-like periplasmic core" evidence="8">
    <location>
        <begin position="509"/>
        <end position="710"/>
    </location>
</feature>
<dbReference type="InterPro" id="IPR050250">
    <property type="entry name" value="Macrolide_Exporter_MacB"/>
</dbReference>
<gene>
    <name evidence="9" type="ORF">SAMN04488109_2926</name>
</gene>
<name>A0A1M5QNT3_9BACT</name>
<dbReference type="NCBIfam" id="NF038404">
    <property type="entry name" value="perm_prefix_2"/>
    <property type="match status" value="1"/>
</dbReference>
<proteinExistence type="predicted"/>
<evidence type="ECO:0000256" key="4">
    <source>
        <dbReference type="ARBA" id="ARBA00022989"/>
    </source>
</evidence>
<evidence type="ECO:0000256" key="2">
    <source>
        <dbReference type="ARBA" id="ARBA00022475"/>
    </source>
</evidence>
<dbReference type="GO" id="GO:0005886">
    <property type="term" value="C:plasma membrane"/>
    <property type="evidence" value="ECO:0007669"/>
    <property type="project" value="UniProtKB-SubCell"/>
</dbReference>
<protein>
    <submittedName>
        <fullName evidence="9">ABC-type antimicrobial peptide transport system, permease component</fullName>
    </submittedName>
</protein>
<comment type="subcellular location">
    <subcellularLocation>
        <location evidence="1">Cell membrane</location>
        <topology evidence="1">Multi-pass membrane protein</topology>
    </subcellularLocation>
</comment>
<feature type="domain" description="ABC3 transporter permease C-terminal" evidence="7">
    <location>
        <begin position="749"/>
        <end position="862"/>
    </location>
</feature>
<feature type="transmembrane region" description="Helical" evidence="6">
    <location>
        <begin position="790"/>
        <end position="817"/>
    </location>
</feature>
<dbReference type="InterPro" id="IPR047699">
    <property type="entry name" value="Permease_put_prefix"/>
</dbReference>
<evidence type="ECO:0000313" key="10">
    <source>
        <dbReference type="Proteomes" id="UP000184212"/>
    </source>
</evidence>
<dbReference type="PANTHER" id="PTHR30572:SF18">
    <property type="entry name" value="ABC-TYPE MACROLIDE FAMILY EXPORT SYSTEM PERMEASE COMPONENT 2"/>
    <property type="match status" value="1"/>
</dbReference>
<feature type="transmembrane region" description="Helical" evidence="6">
    <location>
        <begin position="832"/>
        <end position="855"/>
    </location>
</feature>
<dbReference type="Pfam" id="PF02687">
    <property type="entry name" value="FtsX"/>
    <property type="match status" value="2"/>
</dbReference>
<feature type="transmembrane region" description="Helical" evidence="6">
    <location>
        <begin position="360"/>
        <end position="382"/>
    </location>
</feature>
<feature type="transmembrane region" description="Helical" evidence="6">
    <location>
        <begin position="746"/>
        <end position="769"/>
    </location>
</feature>
<dbReference type="InterPro" id="IPR003838">
    <property type="entry name" value="ABC3_permease_C"/>
</dbReference>
<evidence type="ECO:0000259" key="8">
    <source>
        <dbReference type="Pfam" id="PF12704"/>
    </source>
</evidence>
<dbReference type="GO" id="GO:0022857">
    <property type="term" value="F:transmembrane transporter activity"/>
    <property type="evidence" value="ECO:0007669"/>
    <property type="project" value="TreeGrafter"/>
</dbReference>
<dbReference type="EMBL" id="FQWQ01000002">
    <property type="protein sequence ID" value="SHH15734.1"/>
    <property type="molecule type" value="Genomic_DNA"/>
</dbReference>
<keyword evidence="2" id="KW-1003">Cell membrane</keyword>
<keyword evidence="10" id="KW-1185">Reference proteome</keyword>
<evidence type="ECO:0000256" key="1">
    <source>
        <dbReference type="ARBA" id="ARBA00004651"/>
    </source>
</evidence>
<dbReference type="Proteomes" id="UP000184212">
    <property type="component" value="Unassembled WGS sequence"/>
</dbReference>
<dbReference type="RefSeq" id="WP_221408722.1">
    <property type="nucleotide sequence ID" value="NZ_FQWQ01000002.1"/>
</dbReference>